<protein>
    <submittedName>
        <fullName evidence="1">Uncharacterized protein</fullName>
    </submittedName>
</protein>
<dbReference type="EMBL" id="GBRH01164277">
    <property type="protein sequence ID" value="JAE33619.1"/>
    <property type="molecule type" value="Transcribed_RNA"/>
</dbReference>
<name>A0A0A9HCV1_ARUDO</name>
<proteinExistence type="predicted"/>
<evidence type="ECO:0000313" key="1">
    <source>
        <dbReference type="EMBL" id="JAE33619.1"/>
    </source>
</evidence>
<accession>A0A0A9HCV1</accession>
<dbReference type="AlphaFoldDB" id="A0A0A9HCV1"/>
<reference evidence="1" key="1">
    <citation type="submission" date="2014-09" db="EMBL/GenBank/DDBJ databases">
        <authorList>
            <person name="Magalhaes I.L.F."/>
            <person name="Oliveira U."/>
            <person name="Santos F.R."/>
            <person name="Vidigal T.H.D.A."/>
            <person name="Brescovit A.D."/>
            <person name="Santos A.J."/>
        </authorList>
    </citation>
    <scope>NUCLEOTIDE SEQUENCE</scope>
    <source>
        <tissue evidence="1">Shoot tissue taken approximately 20 cm above the soil surface</tissue>
    </source>
</reference>
<reference evidence="1" key="2">
    <citation type="journal article" date="2015" name="Data Brief">
        <title>Shoot transcriptome of the giant reed, Arundo donax.</title>
        <authorList>
            <person name="Barrero R.A."/>
            <person name="Guerrero F.D."/>
            <person name="Moolhuijzen P."/>
            <person name="Goolsby J.A."/>
            <person name="Tidwell J."/>
            <person name="Bellgard S.E."/>
            <person name="Bellgard M.I."/>
        </authorList>
    </citation>
    <scope>NUCLEOTIDE SEQUENCE</scope>
    <source>
        <tissue evidence="1">Shoot tissue taken approximately 20 cm above the soil surface</tissue>
    </source>
</reference>
<sequence>MLDLDKWSFLDAFCFVSHSRDLLI</sequence>
<organism evidence="1">
    <name type="scientific">Arundo donax</name>
    <name type="common">Giant reed</name>
    <name type="synonym">Donax arundinaceus</name>
    <dbReference type="NCBI Taxonomy" id="35708"/>
    <lineage>
        <taxon>Eukaryota</taxon>
        <taxon>Viridiplantae</taxon>
        <taxon>Streptophyta</taxon>
        <taxon>Embryophyta</taxon>
        <taxon>Tracheophyta</taxon>
        <taxon>Spermatophyta</taxon>
        <taxon>Magnoliopsida</taxon>
        <taxon>Liliopsida</taxon>
        <taxon>Poales</taxon>
        <taxon>Poaceae</taxon>
        <taxon>PACMAD clade</taxon>
        <taxon>Arundinoideae</taxon>
        <taxon>Arundineae</taxon>
        <taxon>Arundo</taxon>
    </lineage>
</organism>